<feature type="non-terminal residue" evidence="1">
    <location>
        <position position="1"/>
    </location>
</feature>
<reference evidence="1" key="1">
    <citation type="journal article" date="2014" name="Front. Microbiol.">
        <title>High frequency of phylogenetically diverse reductive dehalogenase-homologous genes in deep subseafloor sedimentary metagenomes.</title>
        <authorList>
            <person name="Kawai M."/>
            <person name="Futagami T."/>
            <person name="Toyoda A."/>
            <person name="Takaki Y."/>
            <person name="Nishi S."/>
            <person name="Hori S."/>
            <person name="Arai W."/>
            <person name="Tsubouchi T."/>
            <person name="Morono Y."/>
            <person name="Uchiyama I."/>
            <person name="Ito T."/>
            <person name="Fujiyama A."/>
            <person name="Inagaki F."/>
            <person name="Takami H."/>
        </authorList>
    </citation>
    <scope>NUCLEOTIDE SEQUENCE</scope>
    <source>
        <strain evidence="1">Expedition CK06-06</strain>
    </source>
</reference>
<dbReference type="EMBL" id="BARV01005276">
    <property type="protein sequence ID" value="GAI13264.1"/>
    <property type="molecule type" value="Genomic_DNA"/>
</dbReference>
<dbReference type="AlphaFoldDB" id="X1N3S7"/>
<accession>X1N3S7</accession>
<evidence type="ECO:0000313" key="1">
    <source>
        <dbReference type="EMBL" id="GAI13264.1"/>
    </source>
</evidence>
<protein>
    <submittedName>
        <fullName evidence="1">Uncharacterized protein</fullName>
    </submittedName>
</protein>
<name>X1N3S7_9ZZZZ</name>
<organism evidence="1">
    <name type="scientific">marine sediment metagenome</name>
    <dbReference type="NCBI Taxonomy" id="412755"/>
    <lineage>
        <taxon>unclassified sequences</taxon>
        <taxon>metagenomes</taxon>
        <taxon>ecological metagenomes</taxon>
    </lineage>
</organism>
<proteinExistence type="predicted"/>
<gene>
    <name evidence="1" type="ORF">S06H3_11073</name>
</gene>
<comment type="caution">
    <text evidence="1">The sequence shown here is derived from an EMBL/GenBank/DDBJ whole genome shotgun (WGS) entry which is preliminary data.</text>
</comment>
<sequence length="42" mass="5031">ERIKKTSEKVMKAGIKDWDPAGEIRKFRDGRADELLKRWEEN</sequence>